<protein>
    <submittedName>
        <fullName evidence="1">Uncharacterized protein</fullName>
    </submittedName>
</protein>
<dbReference type="EMBL" id="CM004393">
    <property type="protein sequence ID" value="OAY45842.1"/>
    <property type="molecule type" value="Genomic_DNA"/>
</dbReference>
<name>A0A2C9VJY8_MANES</name>
<gene>
    <name evidence="1" type="ORF">MANES_07G096200</name>
</gene>
<dbReference type="AlphaFoldDB" id="A0A2C9VJY8"/>
<organism evidence="1">
    <name type="scientific">Manihot esculenta</name>
    <name type="common">Cassava</name>
    <name type="synonym">Jatropha manihot</name>
    <dbReference type="NCBI Taxonomy" id="3983"/>
    <lineage>
        <taxon>Eukaryota</taxon>
        <taxon>Viridiplantae</taxon>
        <taxon>Streptophyta</taxon>
        <taxon>Embryophyta</taxon>
        <taxon>Tracheophyta</taxon>
        <taxon>Spermatophyta</taxon>
        <taxon>Magnoliopsida</taxon>
        <taxon>eudicotyledons</taxon>
        <taxon>Gunneridae</taxon>
        <taxon>Pentapetalae</taxon>
        <taxon>rosids</taxon>
        <taxon>fabids</taxon>
        <taxon>Malpighiales</taxon>
        <taxon>Euphorbiaceae</taxon>
        <taxon>Crotonoideae</taxon>
        <taxon>Manihoteae</taxon>
        <taxon>Manihot</taxon>
    </lineage>
</organism>
<accession>A0A2C9VJY8</accession>
<evidence type="ECO:0000313" key="1">
    <source>
        <dbReference type="EMBL" id="OAY45842.1"/>
    </source>
</evidence>
<proteinExistence type="predicted"/>
<sequence>MASCLLGASPSVSCNCHWNKMVSSNVNFAKICNGICLPMHEYFCLVTFLFLLSVCKPTTKIWEALCICDIVIQSSFPYDVS</sequence>
<reference evidence="1" key="1">
    <citation type="submission" date="2016-02" db="EMBL/GenBank/DDBJ databases">
        <title>WGS assembly of Manihot esculenta.</title>
        <authorList>
            <person name="Bredeson J.V."/>
            <person name="Prochnik S.E."/>
            <person name="Lyons J.B."/>
            <person name="Schmutz J."/>
            <person name="Grimwood J."/>
            <person name="Vrebalov J."/>
            <person name="Bart R.S."/>
            <person name="Amuge T."/>
            <person name="Ferguson M.E."/>
            <person name="Green R."/>
            <person name="Putnam N."/>
            <person name="Stites J."/>
            <person name="Rounsley S."/>
            <person name="Rokhsar D.S."/>
        </authorList>
    </citation>
    <scope>NUCLEOTIDE SEQUENCE [LARGE SCALE GENOMIC DNA]</scope>
    <source>
        <tissue evidence="1">Leaf</tissue>
    </source>
</reference>